<accession>A0A323UHQ6</accession>
<dbReference type="InterPro" id="IPR016410">
    <property type="entry name" value="Phage_imm"/>
</dbReference>
<evidence type="ECO:0000313" key="3">
    <source>
        <dbReference type="Proteomes" id="UP000248134"/>
    </source>
</evidence>
<feature type="transmembrane region" description="Helical" evidence="1">
    <location>
        <begin position="44"/>
        <end position="68"/>
    </location>
</feature>
<dbReference type="AlphaFoldDB" id="A0A323UHQ6"/>
<evidence type="ECO:0000256" key="1">
    <source>
        <dbReference type="SAM" id="Phobius"/>
    </source>
</evidence>
<dbReference type="OrthoDB" id="9814116at2"/>
<keyword evidence="1" id="KW-1133">Transmembrane helix</keyword>
<gene>
    <name evidence="2" type="ORF">DNX69_14165</name>
</gene>
<dbReference type="Proteomes" id="UP000248134">
    <property type="component" value="Unassembled WGS sequence"/>
</dbReference>
<keyword evidence="1" id="KW-0472">Membrane</keyword>
<comment type="caution">
    <text evidence="2">The sequence shown here is derived from an EMBL/GenBank/DDBJ whole genome shotgun (WGS) entry which is preliminary data.</text>
</comment>
<protein>
    <recommendedName>
        <fullName evidence="4">Superinfection immunity protein</fullName>
    </recommendedName>
</protein>
<feature type="transmembrane region" description="Helical" evidence="1">
    <location>
        <begin position="15"/>
        <end position="37"/>
    </location>
</feature>
<name>A0A323UHQ6_RHOPL</name>
<evidence type="ECO:0000313" key="2">
    <source>
        <dbReference type="EMBL" id="PZA10506.1"/>
    </source>
</evidence>
<sequence length="84" mass="9323">MSALAGLPYDANMPAIVWSMYLVAAALYCAPMLIAFARNVEYKWGLYAGNLLLGWTGIGWAYALYYAVFADKERAAQPRLSPIR</sequence>
<organism evidence="2 3">
    <name type="scientific">Rhodopseudomonas palustris</name>
    <dbReference type="NCBI Taxonomy" id="1076"/>
    <lineage>
        <taxon>Bacteria</taxon>
        <taxon>Pseudomonadati</taxon>
        <taxon>Pseudomonadota</taxon>
        <taxon>Alphaproteobacteria</taxon>
        <taxon>Hyphomicrobiales</taxon>
        <taxon>Nitrobacteraceae</taxon>
        <taxon>Rhodopseudomonas</taxon>
    </lineage>
</organism>
<dbReference type="RefSeq" id="WP_110786606.1">
    <property type="nucleotide sequence ID" value="NZ_QKQS01000023.1"/>
</dbReference>
<keyword evidence="1" id="KW-0812">Transmembrane</keyword>
<dbReference type="Pfam" id="PF14373">
    <property type="entry name" value="Imm_superinfect"/>
    <property type="match status" value="1"/>
</dbReference>
<dbReference type="EMBL" id="QKQS01000023">
    <property type="protein sequence ID" value="PZA10506.1"/>
    <property type="molecule type" value="Genomic_DNA"/>
</dbReference>
<evidence type="ECO:0008006" key="4">
    <source>
        <dbReference type="Google" id="ProtNLM"/>
    </source>
</evidence>
<proteinExistence type="predicted"/>
<reference evidence="2 3" key="1">
    <citation type="submission" date="2018-06" db="EMBL/GenBank/DDBJ databases">
        <title>Draft Whole-Genome Sequence of the purple photosynthetic bacterium Rhodospeudomonas palustris XCP.</title>
        <authorList>
            <person name="Rayyan A."/>
            <person name="Meyer T.E."/>
            <person name="Kyndt J.A."/>
        </authorList>
    </citation>
    <scope>NUCLEOTIDE SEQUENCE [LARGE SCALE GENOMIC DNA]</scope>
    <source>
        <strain evidence="2 3">XCP</strain>
    </source>
</reference>